<organism evidence="1 2">
    <name type="scientific">Anaerostipes hadrus</name>
    <dbReference type="NCBI Taxonomy" id="649756"/>
    <lineage>
        <taxon>Bacteria</taxon>
        <taxon>Bacillati</taxon>
        <taxon>Bacillota</taxon>
        <taxon>Clostridia</taxon>
        <taxon>Lachnospirales</taxon>
        <taxon>Lachnospiraceae</taxon>
        <taxon>Anaerostipes</taxon>
    </lineage>
</organism>
<dbReference type="Proteomes" id="UP000095564">
    <property type="component" value="Unassembled WGS sequence"/>
</dbReference>
<evidence type="ECO:0000313" key="2">
    <source>
        <dbReference type="Proteomes" id="UP000095564"/>
    </source>
</evidence>
<reference evidence="1 2" key="1">
    <citation type="submission" date="2015-09" db="EMBL/GenBank/DDBJ databases">
        <authorList>
            <consortium name="Pathogen Informatics"/>
        </authorList>
    </citation>
    <scope>NUCLEOTIDE SEQUENCE [LARGE SCALE GENOMIC DNA]</scope>
    <source>
        <strain evidence="1 2">2789STDY5834908</strain>
    </source>
</reference>
<gene>
    <name evidence="1" type="ORF">ERS852520_03028</name>
</gene>
<evidence type="ECO:0000313" key="1">
    <source>
        <dbReference type="EMBL" id="CUQ09116.1"/>
    </source>
</evidence>
<dbReference type="AlphaFoldDB" id="A0A174TJ60"/>
<name>A0A174TJ60_ANAHA</name>
<accession>A0A174TJ60</accession>
<proteinExistence type="predicted"/>
<dbReference type="EMBL" id="CZAU01000040">
    <property type="protein sequence ID" value="CUQ09116.1"/>
    <property type="molecule type" value="Genomic_DNA"/>
</dbReference>
<protein>
    <submittedName>
        <fullName evidence="1">Uncharacterized protein</fullName>
    </submittedName>
</protein>
<sequence length="53" mass="5841">MTEKYITNRKAASGIRNAEMVREMINAGVDQFGISHSSVMKIILELAAIEKSS</sequence>